<dbReference type="GO" id="GO:0060320">
    <property type="term" value="P:rejection of self pollen"/>
    <property type="evidence" value="ECO:0007669"/>
    <property type="project" value="UniProtKB-KW"/>
</dbReference>
<name>A0A6A4P2J5_LUPAL</name>
<evidence type="ECO:0000256" key="3">
    <source>
        <dbReference type="ARBA" id="ARBA00022471"/>
    </source>
</evidence>
<keyword evidence="8" id="KW-1185">Reference proteome</keyword>
<organism evidence="7 8">
    <name type="scientific">Lupinus albus</name>
    <name type="common">White lupine</name>
    <name type="synonym">Lupinus termis</name>
    <dbReference type="NCBI Taxonomy" id="3870"/>
    <lineage>
        <taxon>Eukaryota</taxon>
        <taxon>Viridiplantae</taxon>
        <taxon>Streptophyta</taxon>
        <taxon>Embryophyta</taxon>
        <taxon>Tracheophyta</taxon>
        <taxon>Spermatophyta</taxon>
        <taxon>Magnoliopsida</taxon>
        <taxon>eudicotyledons</taxon>
        <taxon>Gunneridae</taxon>
        <taxon>Pentapetalae</taxon>
        <taxon>rosids</taxon>
        <taxon>fabids</taxon>
        <taxon>Fabales</taxon>
        <taxon>Fabaceae</taxon>
        <taxon>Papilionoideae</taxon>
        <taxon>50 kb inversion clade</taxon>
        <taxon>genistoids sensu lato</taxon>
        <taxon>core genistoids</taxon>
        <taxon>Genisteae</taxon>
        <taxon>Lupinus</taxon>
    </lineage>
</organism>
<keyword evidence="5 6" id="KW-0732">Signal</keyword>
<gene>
    <name evidence="7" type="ORF">Lalb_Chr17g0342391</name>
</gene>
<feature type="chain" id="PRO_5025705766" description="S-protein homolog" evidence="6">
    <location>
        <begin position="23"/>
        <end position="145"/>
    </location>
</feature>
<reference evidence="8" key="1">
    <citation type="journal article" date="2020" name="Nat. Commun.">
        <title>Genome sequence of the cluster root forming white lupin.</title>
        <authorList>
            <person name="Hufnagel B."/>
            <person name="Marques A."/>
            <person name="Soriano A."/>
            <person name="Marques L."/>
            <person name="Divol F."/>
            <person name="Doumas P."/>
            <person name="Sallet E."/>
            <person name="Mancinotti D."/>
            <person name="Carrere S."/>
            <person name="Marande W."/>
            <person name="Arribat S."/>
            <person name="Keller J."/>
            <person name="Huneau C."/>
            <person name="Blein T."/>
            <person name="Aime D."/>
            <person name="Laguerre M."/>
            <person name="Taylor J."/>
            <person name="Schubert V."/>
            <person name="Nelson M."/>
            <person name="Geu-Flores F."/>
            <person name="Crespi M."/>
            <person name="Gallardo-Guerrero K."/>
            <person name="Delaux P.-M."/>
            <person name="Salse J."/>
            <person name="Berges H."/>
            <person name="Guyot R."/>
            <person name="Gouzy J."/>
            <person name="Peret B."/>
        </authorList>
    </citation>
    <scope>NUCLEOTIDE SEQUENCE [LARGE SCALE GENOMIC DNA]</scope>
    <source>
        <strain evidence="8">cv. Amiga</strain>
    </source>
</reference>
<dbReference type="PANTHER" id="PTHR31232:SF43">
    <property type="entry name" value="S-PROTEIN HOMOLOG 29-RELATED"/>
    <property type="match status" value="1"/>
</dbReference>
<evidence type="ECO:0000256" key="6">
    <source>
        <dbReference type="RuleBase" id="RU367044"/>
    </source>
</evidence>
<dbReference type="GO" id="GO:0005576">
    <property type="term" value="C:extracellular region"/>
    <property type="evidence" value="ECO:0007669"/>
    <property type="project" value="UniProtKB-SubCell"/>
</dbReference>
<evidence type="ECO:0000256" key="2">
    <source>
        <dbReference type="ARBA" id="ARBA00005581"/>
    </source>
</evidence>
<dbReference type="AlphaFoldDB" id="A0A6A4P2J5"/>
<comment type="caution">
    <text evidence="7">The sequence shown here is derived from an EMBL/GenBank/DDBJ whole genome shotgun (WGS) entry which is preliminary data.</text>
</comment>
<protein>
    <recommendedName>
        <fullName evidence="6">S-protein homolog</fullName>
    </recommendedName>
</protein>
<dbReference type="OrthoDB" id="1933876at2759"/>
<evidence type="ECO:0000313" key="8">
    <source>
        <dbReference type="Proteomes" id="UP000447434"/>
    </source>
</evidence>
<feature type="signal peptide" evidence="6">
    <location>
        <begin position="1"/>
        <end position="22"/>
    </location>
</feature>
<evidence type="ECO:0000313" key="7">
    <source>
        <dbReference type="EMBL" id="KAE9595782.1"/>
    </source>
</evidence>
<dbReference type="PANTHER" id="PTHR31232">
    <property type="match status" value="1"/>
</dbReference>
<dbReference type="Pfam" id="PF05938">
    <property type="entry name" value="Self-incomp_S1"/>
    <property type="match status" value="1"/>
</dbReference>
<comment type="subcellular location">
    <subcellularLocation>
        <location evidence="1 6">Secreted</location>
    </subcellularLocation>
</comment>
<accession>A0A6A4P2J5</accession>
<comment type="similarity">
    <text evidence="2 6">Belongs to the plant self-incompatibility (S1) protein family.</text>
</comment>
<dbReference type="InterPro" id="IPR010264">
    <property type="entry name" value="Self-incomp_S1"/>
</dbReference>
<proteinExistence type="inferred from homology"/>
<keyword evidence="3 6" id="KW-0713">Self-incompatibility</keyword>
<dbReference type="EMBL" id="WOCE01000017">
    <property type="protein sequence ID" value="KAE9595782.1"/>
    <property type="molecule type" value="Genomic_DNA"/>
</dbReference>
<sequence length="145" mass="16487">MFLSISMKHVFLVVLVIAFCEASPVLTDIPEIPVYVTVRNSLNDTLNAKIHCKSADGHDYGVHLIDNQDTYVLFFMPNIFHPTLFLCSLSWKKATTLFVLYSYKRDHKRCDSECNWDILNRGLVGYSNPPGSSAPLNLKWPNHAN</sequence>
<dbReference type="Proteomes" id="UP000447434">
    <property type="component" value="Chromosome 17"/>
</dbReference>
<keyword evidence="4 6" id="KW-0964">Secreted</keyword>
<evidence type="ECO:0000256" key="5">
    <source>
        <dbReference type="ARBA" id="ARBA00022729"/>
    </source>
</evidence>
<evidence type="ECO:0000256" key="4">
    <source>
        <dbReference type="ARBA" id="ARBA00022525"/>
    </source>
</evidence>
<evidence type="ECO:0000256" key="1">
    <source>
        <dbReference type="ARBA" id="ARBA00004613"/>
    </source>
</evidence>